<dbReference type="Proteomes" id="UP000790347">
    <property type="component" value="Unassembled WGS sequence"/>
</dbReference>
<gene>
    <name evidence="1" type="ORF">DERF_007100</name>
</gene>
<protein>
    <submittedName>
        <fullName evidence="1">Uncharacterized protein</fullName>
    </submittedName>
</protein>
<keyword evidence="2" id="KW-1185">Reference proteome</keyword>
<evidence type="ECO:0000313" key="2">
    <source>
        <dbReference type="Proteomes" id="UP000790347"/>
    </source>
</evidence>
<name>A0A922I0M4_DERFA</name>
<evidence type="ECO:0000313" key="1">
    <source>
        <dbReference type="EMBL" id="KAH9516353.1"/>
    </source>
</evidence>
<reference evidence="1" key="2">
    <citation type="journal article" date="2022" name="Res Sq">
        <title>Comparative Genomics Reveals Insights into the Divergent Evolution of Astigmatic Mites and Household Pest Adaptations.</title>
        <authorList>
            <person name="Xiong Q."/>
            <person name="Wan A.T.-Y."/>
            <person name="Liu X.-Y."/>
            <person name="Fung C.S.-H."/>
            <person name="Xiao X."/>
            <person name="Malainual N."/>
            <person name="Hou J."/>
            <person name="Wang L."/>
            <person name="Wang M."/>
            <person name="Yang K."/>
            <person name="Cui Y."/>
            <person name="Leung E."/>
            <person name="Nong W."/>
            <person name="Shin S.-K."/>
            <person name="Au S."/>
            <person name="Jeong K.Y."/>
            <person name="Chew F.T."/>
            <person name="Hui J."/>
            <person name="Leung T.F."/>
            <person name="Tungtrongchitr A."/>
            <person name="Zhong N."/>
            <person name="Liu Z."/>
            <person name="Tsui S."/>
        </authorList>
    </citation>
    <scope>NUCLEOTIDE SEQUENCE</scope>
    <source>
        <strain evidence="1">Derf</strain>
        <tissue evidence="1">Whole organism</tissue>
    </source>
</reference>
<sequence>MATNILKKKCFEKHVFQKFMTSRILLQTEAETDVCSSISSINIGFYFHISTSSSPSSSSSSRQSLQQ</sequence>
<dbReference type="EMBL" id="ASGP02000003">
    <property type="protein sequence ID" value="KAH9516353.1"/>
    <property type="molecule type" value="Genomic_DNA"/>
</dbReference>
<organism evidence="1 2">
    <name type="scientific">Dermatophagoides farinae</name>
    <name type="common">American house dust mite</name>
    <dbReference type="NCBI Taxonomy" id="6954"/>
    <lineage>
        <taxon>Eukaryota</taxon>
        <taxon>Metazoa</taxon>
        <taxon>Ecdysozoa</taxon>
        <taxon>Arthropoda</taxon>
        <taxon>Chelicerata</taxon>
        <taxon>Arachnida</taxon>
        <taxon>Acari</taxon>
        <taxon>Acariformes</taxon>
        <taxon>Sarcoptiformes</taxon>
        <taxon>Astigmata</taxon>
        <taxon>Psoroptidia</taxon>
        <taxon>Analgoidea</taxon>
        <taxon>Pyroglyphidae</taxon>
        <taxon>Dermatophagoidinae</taxon>
        <taxon>Dermatophagoides</taxon>
    </lineage>
</organism>
<accession>A0A922I0M4</accession>
<reference evidence="1" key="1">
    <citation type="submission" date="2013-05" db="EMBL/GenBank/DDBJ databases">
        <authorList>
            <person name="Yim A.K.Y."/>
            <person name="Chan T.F."/>
            <person name="Ji K.M."/>
            <person name="Liu X.Y."/>
            <person name="Zhou J.W."/>
            <person name="Li R.Q."/>
            <person name="Yang K.Y."/>
            <person name="Li J."/>
            <person name="Li M."/>
            <person name="Law P.T.W."/>
            <person name="Wu Y.L."/>
            <person name="Cai Z.L."/>
            <person name="Qin H."/>
            <person name="Bao Y."/>
            <person name="Leung R.K.K."/>
            <person name="Ng P.K.S."/>
            <person name="Zou J."/>
            <person name="Zhong X.J."/>
            <person name="Ran P.X."/>
            <person name="Zhong N.S."/>
            <person name="Liu Z.G."/>
            <person name="Tsui S.K.W."/>
        </authorList>
    </citation>
    <scope>NUCLEOTIDE SEQUENCE</scope>
    <source>
        <strain evidence="1">Derf</strain>
        <tissue evidence="1">Whole organism</tissue>
    </source>
</reference>
<dbReference type="AlphaFoldDB" id="A0A922I0M4"/>
<comment type="caution">
    <text evidence="1">The sequence shown here is derived from an EMBL/GenBank/DDBJ whole genome shotgun (WGS) entry which is preliminary data.</text>
</comment>
<proteinExistence type="predicted"/>